<gene>
    <name evidence="1" type="ORF">BECKTC1821D_GA0114238_10044</name>
    <name evidence="2" type="ORF">BECKTC1821E_GA0114239_10056</name>
    <name evidence="3" type="ORF">BECKTC1821F_GA0114240_1004118</name>
</gene>
<organism evidence="2">
    <name type="scientific">Candidatus Kentrum sp. TC</name>
    <dbReference type="NCBI Taxonomy" id="2126339"/>
    <lineage>
        <taxon>Bacteria</taxon>
        <taxon>Pseudomonadati</taxon>
        <taxon>Pseudomonadota</taxon>
        <taxon>Gammaproteobacteria</taxon>
        <taxon>Candidatus Kentrum</taxon>
    </lineage>
</organism>
<evidence type="ECO:0000313" key="2">
    <source>
        <dbReference type="EMBL" id="VFK39678.1"/>
    </source>
</evidence>
<evidence type="ECO:0000313" key="3">
    <source>
        <dbReference type="EMBL" id="VFK54315.1"/>
    </source>
</evidence>
<sequence length="79" mass="8984">MIRLEAPKIFPVSEECLVGSGTKSHWRFEVKNKRIDANKTRIESNGKLGKSAFWFSTSGKKYDSRIPSFSNRMPLFSSA</sequence>
<proteinExistence type="predicted"/>
<evidence type="ECO:0000313" key="1">
    <source>
        <dbReference type="EMBL" id="VFK38235.1"/>
    </source>
</evidence>
<dbReference type="EMBL" id="CAADFS010000004">
    <property type="protein sequence ID" value="VFK38235.1"/>
    <property type="molecule type" value="Genomic_DNA"/>
</dbReference>
<dbReference type="AlphaFoldDB" id="A0A450YDQ3"/>
<accession>A0A450YDQ3</accession>
<name>A0A450YDQ3_9GAMM</name>
<reference evidence="2" key="1">
    <citation type="submission" date="2019-02" db="EMBL/GenBank/DDBJ databases">
        <authorList>
            <person name="Gruber-Vodicka R. H."/>
            <person name="Seah K. B. B."/>
        </authorList>
    </citation>
    <scope>NUCLEOTIDE SEQUENCE</scope>
    <source>
        <strain evidence="1">BECK_BZ123</strain>
        <strain evidence="2">BECK_BZ125</strain>
        <strain evidence="3">BECK_BZ126</strain>
    </source>
</reference>
<dbReference type="EMBL" id="CAADFT010000005">
    <property type="protein sequence ID" value="VFK39678.1"/>
    <property type="molecule type" value="Genomic_DNA"/>
</dbReference>
<protein>
    <submittedName>
        <fullName evidence="2">Uncharacterized protein</fullName>
    </submittedName>
</protein>
<dbReference type="EMBL" id="CAADFW010000004">
    <property type="protein sequence ID" value="VFK54315.1"/>
    <property type="molecule type" value="Genomic_DNA"/>
</dbReference>